<keyword evidence="3 5" id="KW-1133">Transmembrane helix</keyword>
<dbReference type="EMBL" id="JAHHGZ010000064">
    <property type="protein sequence ID" value="MBW4672140.1"/>
    <property type="molecule type" value="Genomic_DNA"/>
</dbReference>
<comment type="subcellular location">
    <subcellularLocation>
        <location evidence="1">Membrane</location>
        <topology evidence="1">Multi-pass membrane protein</topology>
    </subcellularLocation>
</comment>
<dbReference type="InterPro" id="IPR007829">
    <property type="entry name" value="TM2"/>
</dbReference>
<organism evidence="7 8">
    <name type="scientific">Cyanomargarita calcarea GSE-NOS-MK-12-04C</name>
    <dbReference type="NCBI Taxonomy" id="2839659"/>
    <lineage>
        <taxon>Bacteria</taxon>
        <taxon>Bacillati</taxon>
        <taxon>Cyanobacteriota</taxon>
        <taxon>Cyanophyceae</taxon>
        <taxon>Nostocales</taxon>
        <taxon>Cyanomargaritaceae</taxon>
        <taxon>Cyanomargarita</taxon>
    </lineage>
</organism>
<name>A0A951QTV7_9CYAN</name>
<feature type="transmembrane region" description="Helical" evidence="5">
    <location>
        <begin position="40"/>
        <end position="63"/>
    </location>
</feature>
<evidence type="ECO:0000313" key="8">
    <source>
        <dbReference type="Proteomes" id="UP000729701"/>
    </source>
</evidence>
<dbReference type="Proteomes" id="UP000729701">
    <property type="component" value="Unassembled WGS sequence"/>
</dbReference>
<evidence type="ECO:0000256" key="1">
    <source>
        <dbReference type="ARBA" id="ARBA00004141"/>
    </source>
</evidence>
<evidence type="ECO:0000259" key="6">
    <source>
        <dbReference type="Pfam" id="PF05154"/>
    </source>
</evidence>
<dbReference type="GO" id="GO:0016020">
    <property type="term" value="C:membrane"/>
    <property type="evidence" value="ECO:0007669"/>
    <property type="project" value="UniProtKB-SubCell"/>
</dbReference>
<evidence type="ECO:0000256" key="3">
    <source>
        <dbReference type="ARBA" id="ARBA00022989"/>
    </source>
</evidence>
<feature type="domain" description="TM2" evidence="6">
    <location>
        <begin position="11"/>
        <end position="59"/>
    </location>
</feature>
<proteinExistence type="predicted"/>
<evidence type="ECO:0000256" key="5">
    <source>
        <dbReference type="SAM" id="Phobius"/>
    </source>
</evidence>
<evidence type="ECO:0000256" key="2">
    <source>
        <dbReference type="ARBA" id="ARBA00022692"/>
    </source>
</evidence>
<evidence type="ECO:0000256" key="4">
    <source>
        <dbReference type="ARBA" id="ARBA00023136"/>
    </source>
</evidence>
<sequence>MPEINPSEANSKKITAGICALLIGCLGVHKFILGYTTEGLIMLLVTVLTCGFGGAVMGIIGLVEGILYLTKTDEEFLNTYMVNKKGWL</sequence>
<dbReference type="AlphaFoldDB" id="A0A951QTV7"/>
<gene>
    <name evidence="7" type="ORF">KME60_33125</name>
</gene>
<dbReference type="Pfam" id="PF05154">
    <property type="entry name" value="TM2"/>
    <property type="match status" value="1"/>
</dbReference>
<keyword evidence="2 5" id="KW-0812">Transmembrane</keyword>
<keyword evidence="4 5" id="KW-0472">Membrane</keyword>
<evidence type="ECO:0000313" key="7">
    <source>
        <dbReference type="EMBL" id="MBW4672140.1"/>
    </source>
</evidence>
<comment type="caution">
    <text evidence="7">The sequence shown here is derived from an EMBL/GenBank/DDBJ whole genome shotgun (WGS) entry which is preliminary data.</text>
</comment>
<accession>A0A951QTV7</accession>
<reference evidence="7" key="2">
    <citation type="journal article" date="2022" name="Microbiol. Resour. Announc.">
        <title>Metagenome Sequencing to Explore Phylogenomics of Terrestrial Cyanobacteria.</title>
        <authorList>
            <person name="Ward R.D."/>
            <person name="Stajich J.E."/>
            <person name="Johansen J.R."/>
            <person name="Huntemann M."/>
            <person name="Clum A."/>
            <person name="Foster B."/>
            <person name="Foster B."/>
            <person name="Roux S."/>
            <person name="Palaniappan K."/>
            <person name="Varghese N."/>
            <person name="Mukherjee S."/>
            <person name="Reddy T.B.K."/>
            <person name="Daum C."/>
            <person name="Copeland A."/>
            <person name="Chen I.A."/>
            <person name="Ivanova N.N."/>
            <person name="Kyrpides N.C."/>
            <person name="Shapiro N."/>
            <person name="Eloe-Fadrosh E.A."/>
            <person name="Pietrasiak N."/>
        </authorList>
    </citation>
    <scope>NUCLEOTIDE SEQUENCE</scope>
    <source>
        <strain evidence="7">GSE-NOS-MK-12-04C</strain>
    </source>
</reference>
<feature type="transmembrane region" description="Helical" evidence="5">
    <location>
        <begin position="14"/>
        <end position="33"/>
    </location>
</feature>
<protein>
    <submittedName>
        <fullName evidence="7">TM2 domain-containing protein</fullName>
    </submittedName>
</protein>
<reference evidence="7" key="1">
    <citation type="submission" date="2021-05" db="EMBL/GenBank/DDBJ databases">
        <authorList>
            <person name="Pietrasiak N."/>
            <person name="Ward R."/>
            <person name="Stajich J.E."/>
            <person name="Kurbessoian T."/>
        </authorList>
    </citation>
    <scope>NUCLEOTIDE SEQUENCE</scope>
    <source>
        <strain evidence="7">GSE-NOS-MK-12-04C</strain>
    </source>
</reference>